<sequence>MKTEAYDKVRFIEVDENSVGQRLDNFLMTQLKGVPKSHIYKIIRRGEVRINKGRAKNIYRLKVNDLVRVPPVKMEEKSTSSPAKWMLSSLEERVIYEDEHLLVLNKPSGMAVHGGTANSHGVIETLRFLRPEERYLELVHRLDKATSGCLLIAKNRKMLNGLQSLLRNRTISKTYTALLCGVIHKQSVNVNAPLEKRTLESGEHRVRVHPEGKKSETLFEKLAQYKGATLVSASPKTGRTHQIRVHAKHFGHPIAGDERYSTPAQYKSYREKGLMRLFLHASKLEFIHPLSEKKVMFEAPLDNELEMFLKTL</sequence>
<dbReference type="InterPro" id="IPR006145">
    <property type="entry name" value="PsdUridine_synth_RsuA/RluA"/>
</dbReference>
<comment type="caution">
    <text evidence="11">The sequence shown here is derived from an EMBL/GenBank/DDBJ whole genome shotgun (WGS) entry which is preliminary data.</text>
</comment>
<dbReference type="PANTHER" id="PTHR21600">
    <property type="entry name" value="MITOCHONDRIAL RNA PSEUDOURIDINE SYNTHASE"/>
    <property type="match status" value="1"/>
</dbReference>
<dbReference type="Pfam" id="PF00849">
    <property type="entry name" value="PseudoU_synth_2"/>
    <property type="match status" value="1"/>
</dbReference>
<evidence type="ECO:0000256" key="2">
    <source>
        <dbReference type="ARBA" id="ARBA00002876"/>
    </source>
</evidence>
<dbReference type="GO" id="GO:0000455">
    <property type="term" value="P:enzyme-directed rRNA pseudouridine synthesis"/>
    <property type="evidence" value="ECO:0007669"/>
    <property type="project" value="TreeGrafter"/>
</dbReference>
<dbReference type="CDD" id="cd00165">
    <property type="entry name" value="S4"/>
    <property type="match status" value="1"/>
</dbReference>
<evidence type="ECO:0000256" key="3">
    <source>
        <dbReference type="ARBA" id="ARBA00010876"/>
    </source>
</evidence>
<dbReference type="PANTHER" id="PTHR21600:SF92">
    <property type="entry name" value="RIBOSOMAL LARGE SUBUNIT PSEUDOURIDINE SYNTHASE C"/>
    <property type="match status" value="1"/>
</dbReference>
<evidence type="ECO:0000256" key="7">
    <source>
        <dbReference type="PIRSR" id="PIRSR606225-1"/>
    </source>
</evidence>
<dbReference type="Pfam" id="PF01479">
    <property type="entry name" value="S4"/>
    <property type="match status" value="1"/>
</dbReference>
<evidence type="ECO:0000256" key="5">
    <source>
        <dbReference type="ARBA" id="ARBA00022884"/>
    </source>
</evidence>
<dbReference type="AlphaFoldDB" id="A0AB33Z075"/>
<feature type="domain" description="RNA-binding S4" evidence="10">
    <location>
        <begin position="21"/>
        <end position="82"/>
    </location>
</feature>
<accession>A0AB33Z075</accession>
<dbReference type="InterPro" id="IPR020103">
    <property type="entry name" value="PsdUridine_synth_cat_dom_sf"/>
</dbReference>
<dbReference type="InterPro" id="IPR006224">
    <property type="entry name" value="PsdUridine_synth_RluA-like_CS"/>
</dbReference>
<dbReference type="InterPro" id="IPR006225">
    <property type="entry name" value="PsdUridine_synth_RluC/D"/>
</dbReference>
<protein>
    <recommendedName>
        <fullName evidence="9">Pseudouridine synthase</fullName>
        <ecNumber evidence="9">5.4.99.-</ecNumber>
    </recommendedName>
</protein>
<evidence type="ECO:0000256" key="8">
    <source>
        <dbReference type="PROSITE-ProRule" id="PRU00182"/>
    </source>
</evidence>
<dbReference type="EMBL" id="ASHL01000007">
    <property type="protein sequence ID" value="EPD12610.1"/>
    <property type="molecule type" value="Genomic_DNA"/>
</dbReference>
<organism evidence="11 12">
    <name type="scientific">Cycloclasticus pugetii</name>
    <dbReference type="NCBI Taxonomy" id="34068"/>
    <lineage>
        <taxon>Bacteria</taxon>
        <taxon>Pseudomonadati</taxon>
        <taxon>Pseudomonadota</taxon>
        <taxon>Gammaproteobacteria</taxon>
        <taxon>Thiotrichales</taxon>
        <taxon>Piscirickettsiaceae</taxon>
        <taxon>Cycloclasticus</taxon>
    </lineage>
</organism>
<evidence type="ECO:0000256" key="9">
    <source>
        <dbReference type="RuleBase" id="RU362028"/>
    </source>
</evidence>
<dbReference type="GO" id="GO:0160141">
    <property type="term" value="F:23S rRNA pseudouridine(955/2504/2580) synthase activity"/>
    <property type="evidence" value="ECO:0007669"/>
    <property type="project" value="UniProtKB-EC"/>
</dbReference>
<keyword evidence="12" id="KW-1185">Reference proteome</keyword>
<dbReference type="GO" id="GO:0003723">
    <property type="term" value="F:RNA binding"/>
    <property type="evidence" value="ECO:0007669"/>
    <property type="project" value="UniProtKB-KW"/>
</dbReference>
<dbReference type="PROSITE" id="PS50889">
    <property type="entry name" value="S4"/>
    <property type="match status" value="1"/>
</dbReference>
<evidence type="ECO:0000259" key="10">
    <source>
        <dbReference type="SMART" id="SM00363"/>
    </source>
</evidence>
<evidence type="ECO:0000256" key="6">
    <source>
        <dbReference type="ARBA" id="ARBA00023235"/>
    </source>
</evidence>
<keyword evidence="4" id="KW-0698">rRNA processing</keyword>
<gene>
    <name evidence="11" type="ORF">L196_08394</name>
</gene>
<dbReference type="InterPro" id="IPR002942">
    <property type="entry name" value="S4_RNA-bd"/>
</dbReference>
<dbReference type="InterPro" id="IPR036986">
    <property type="entry name" value="S4_RNA-bd_sf"/>
</dbReference>
<dbReference type="Gene3D" id="3.10.290.10">
    <property type="entry name" value="RNA-binding S4 domain"/>
    <property type="match status" value="1"/>
</dbReference>
<keyword evidence="6 9" id="KW-0413">Isomerase</keyword>
<dbReference type="NCBIfam" id="TIGR00005">
    <property type="entry name" value="rluA_subfam"/>
    <property type="match status" value="1"/>
</dbReference>
<dbReference type="SUPFAM" id="SSF55120">
    <property type="entry name" value="Pseudouridine synthase"/>
    <property type="match status" value="1"/>
</dbReference>
<keyword evidence="5 8" id="KW-0694">RNA-binding</keyword>
<reference evidence="11 12" key="1">
    <citation type="journal article" date="2013" name="Genome Announc.">
        <title>Genome Sequence of the Pyrene- and Fluoranthene-Degrading Bacterium Cycloclasticus sp. Strain PY97M.</title>
        <authorList>
            <person name="Cui Z."/>
            <person name="Xu G."/>
            <person name="Li Q."/>
            <person name="Gao W."/>
            <person name="Zheng L."/>
        </authorList>
    </citation>
    <scope>NUCLEOTIDE SEQUENCE [LARGE SCALE GENOMIC DNA]</scope>
    <source>
        <strain evidence="11 12">PY97M</strain>
    </source>
</reference>
<dbReference type="RefSeq" id="WP_016390633.1">
    <property type="nucleotide sequence ID" value="NZ_JARGOU010000013.1"/>
</dbReference>
<evidence type="ECO:0000256" key="4">
    <source>
        <dbReference type="ARBA" id="ARBA00022552"/>
    </source>
</evidence>
<dbReference type="EC" id="5.4.99.-" evidence="9"/>
<feature type="active site" evidence="7">
    <location>
        <position position="143"/>
    </location>
</feature>
<comment type="similarity">
    <text evidence="3 9">Belongs to the pseudouridine synthase RluA family.</text>
</comment>
<dbReference type="Proteomes" id="UP000015462">
    <property type="component" value="Unassembled WGS sequence"/>
</dbReference>
<evidence type="ECO:0000313" key="11">
    <source>
        <dbReference type="EMBL" id="EPD12610.1"/>
    </source>
</evidence>
<dbReference type="InterPro" id="IPR050188">
    <property type="entry name" value="RluA_PseudoU_synthase"/>
</dbReference>
<dbReference type="SUPFAM" id="SSF55174">
    <property type="entry name" value="Alpha-L RNA-binding motif"/>
    <property type="match status" value="1"/>
</dbReference>
<evidence type="ECO:0000313" key="12">
    <source>
        <dbReference type="Proteomes" id="UP000015462"/>
    </source>
</evidence>
<comment type="function">
    <text evidence="2">Responsible for synthesis of pseudouridine from uracil at positions 955, 2504 and 2580 in 23S ribosomal RNA.</text>
</comment>
<comment type="catalytic activity">
    <reaction evidence="9">
        <text>a uridine in RNA = a pseudouridine in RNA</text>
        <dbReference type="Rhea" id="RHEA:48348"/>
        <dbReference type="Rhea" id="RHEA-COMP:12068"/>
        <dbReference type="Rhea" id="RHEA-COMP:12069"/>
        <dbReference type="ChEBI" id="CHEBI:65314"/>
        <dbReference type="ChEBI" id="CHEBI:65315"/>
    </reaction>
</comment>
<evidence type="ECO:0000256" key="1">
    <source>
        <dbReference type="ARBA" id="ARBA00000381"/>
    </source>
</evidence>
<dbReference type="SMART" id="SM00363">
    <property type="entry name" value="S4"/>
    <property type="match status" value="1"/>
</dbReference>
<dbReference type="Gene3D" id="3.30.2350.10">
    <property type="entry name" value="Pseudouridine synthase"/>
    <property type="match status" value="1"/>
</dbReference>
<name>A0AB33Z075_9GAMM</name>
<comment type="catalytic activity">
    <reaction evidence="1">
        <text>uridine(955/2504/2580) in 23S rRNA = pseudouridine(955/2504/2580) in 23S rRNA</text>
        <dbReference type="Rhea" id="RHEA:42528"/>
        <dbReference type="Rhea" id="RHEA-COMP:10099"/>
        <dbReference type="Rhea" id="RHEA-COMP:10100"/>
        <dbReference type="ChEBI" id="CHEBI:65314"/>
        <dbReference type="ChEBI" id="CHEBI:65315"/>
        <dbReference type="EC" id="5.4.99.24"/>
    </reaction>
</comment>
<proteinExistence type="inferred from homology"/>
<dbReference type="PROSITE" id="PS01129">
    <property type="entry name" value="PSI_RLU"/>
    <property type="match status" value="1"/>
</dbReference>
<dbReference type="CDD" id="cd02869">
    <property type="entry name" value="PseudoU_synth_RluA_like"/>
    <property type="match status" value="1"/>
</dbReference>